<dbReference type="GeneID" id="64947524"/>
<gene>
    <name evidence="1" type="primary">97</name>
    <name evidence="1" type="ORF">SEA_CENTAUR_97</name>
</gene>
<organism evidence="1 2">
    <name type="scientific">Mycobacterium phage Centaur</name>
    <dbReference type="NCBI Taxonomy" id="2488784"/>
    <lineage>
        <taxon>Viruses</taxon>
        <taxon>Duplodnaviria</taxon>
        <taxon>Heunggongvirae</taxon>
        <taxon>Uroviricota</taxon>
        <taxon>Caudoviricetes</taxon>
        <taxon>Turbidovirus</taxon>
        <taxon>Turbidovirus centaur</taxon>
    </lineage>
</organism>
<evidence type="ECO:0000313" key="1">
    <source>
        <dbReference type="EMBL" id="AZF93481.1"/>
    </source>
</evidence>
<sequence>MVLNLTFTRRDRAVNVTKVYIAGIGWVACRGNSIYRVSGR</sequence>
<evidence type="ECO:0000313" key="2">
    <source>
        <dbReference type="Proteomes" id="UP000273202"/>
    </source>
</evidence>
<dbReference type="RefSeq" id="YP_010063712.1">
    <property type="nucleotide sequence ID" value="NC_054808.1"/>
</dbReference>
<dbReference type="EMBL" id="MK061408">
    <property type="protein sequence ID" value="AZF93481.1"/>
    <property type="molecule type" value="Genomic_DNA"/>
</dbReference>
<accession>A0A3G8FF95</accession>
<reference evidence="1 2" key="1">
    <citation type="submission" date="2018-10" db="EMBL/GenBank/DDBJ databases">
        <authorList>
            <person name="Staples A.K."/>
            <person name="Chhabra S.A."/>
            <person name="Chang S.T."/>
            <person name="Gover H.T."/>
            <person name="Sandhu A."/>
            <person name="Gaffney B.L."/>
            <person name="King R.A."/>
            <person name="Rinehart C.A."/>
            <person name="Rowland N.S."/>
            <person name="Garlena R.A."/>
            <person name="Russell D.A."/>
            <person name="Pope W.H."/>
            <person name="Jacobs-Sera D."/>
            <person name="Hendrix R.W."/>
            <person name="Hatfull G.F."/>
        </authorList>
    </citation>
    <scope>NUCLEOTIDE SEQUENCE [LARGE SCALE GENOMIC DNA]</scope>
</reference>
<dbReference type="Proteomes" id="UP000273202">
    <property type="component" value="Segment"/>
</dbReference>
<protein>
    <submittedName>
        <fullName evidence="1">Uncharacterized protein</fullName>
    </submittedName>
</protein>
<keyword evidence="2" id="KW-1185">Reference proteome</keyword>
<proteinExistence type="predicted"/>
<dbReference type="KEGG" id="vg:64947524"/>
<name>A0A3G8FF95_9CAUD</name>